<organism evidence="1 2">
    <name type="scientific">Fictibacillus macauensis ZFHKF-1</name>
    <dbReference type="NCBI Taxonomy" id="1196324"/>
    <lineage>
        <taxon>Bacteria</taxon>
        <taxon>Bacillati</taxon>
        <taxon>Bacillota</taxon>
        <taxon>Bacilli</taxon>
        <taxon>Bacillales</taxon>
        <taxon>Fictibacillaceae</taxon>
        <taxon>Fictibacillus</taxon>
    </lineage>
</organism>
<proteinExistence type="predicted"/>
<name>I8UJ51_9BACL</name>
<gene>
    <name evidence="1" type="ORF">A374_04794</name>
</gene>
<evidence type="ECO:0000313" key="2">
    <source>
        <dbReference type="Proteomes" id="UP000004080"/>
    </source>
</evidence>
<dbReference type="OrthoDB" id="2876980at2"/>
<comment type="caution">
    <text evidence="1">The sequence shown here is derived from an EMBL/GenBank/DDBJ whole genome shotgun (WGS) entry which is preliminary data.</text>
</comment>
<accession>I8UJ51</accession>
<dbReference type="STRING" id="1196324.A374_04794"/>
<dbReference type="EMBL" id="AKKV01000020">
    <property type="protein sequence ID" value="EIT86863.1"/>
    <property type="molecule type" value="Genomic_DNA"/>
</dbReference>
<dbReference type="RefSeq" id="WP_007201058.1">
    <property type="nucleotide sequence ID" value="NZ_AKKV01000020.1"/>
</dbReference>
<evidence type="ECO:0000313" key="1">
    <source>
        <dbReference type="EMBL" id="EIT86863.1"/>
    </source>
</evidence>
<keyword evidence="2" id="KW-1185">Reference proteome</keyword>
<dbReference type="PATRIC" id="fig|1196324.3.peg.974"/>
<reference evidence="1 2" key="1">
    <citation type="journal article" date="2012" name="J. Bacteriol.">
        <title>Genome of Bacillus macauensis ZFHKF-1, a Long-Chain-Forming Bacterium.</title>
        <authorList>
            <person name="Cai L."/>
            <person name="Zhang T."/>
        </authorList>
    </citation>
    <scope>NUCLEOTIDE SEQUENCE [LARGE SCALE GENOMIC DNA]</scope>
    <source>
        <strain evidence="1 2">ZFHKF-1</strain>
    </source>
</reference>
<dbReference type="Proteomes" id="UP000004080">
    <property type="component" value="Unassembled WGS sequence"/>
</dbReference>
<sequence length="166" mass="19457">MIIAEVKPLPVSRKKEDQDLMYRKLELKMQQLGHLVSFREQLNWEHSLHAVEIEKEALQKLRKTAAKSDGVLLLYAKLLKGTVYQHIILHPNTEGFYLPFRFDSPFYIEVNRKKIWIGSSIRLQEELNWLKLTIQESQDEKAKAAWQTYQELCQQSIATCSPIVFA</sequence>
<dbReference type="AlphaFoldDB" id="I8UJ51"/>
<protein>
    <submittedName>
        <fullName evidence="1">Uncharacterized protein</fullName>
    </submittedName>
</protein>